<sequence length="222" mass="25445">MSYAFFAPLVRLYAPTLLYPTHNLPKPQMPFIPYGFNIPKVVQASKIKNPKAIVIFVGGFCDTIMCAVYRAFIAFDEPSCLKIYTSFKIQHLFTSWLVPLVQCKLPIFVIAHSWGASNFYKALQNLDSKNVSLEYLLTLDPVGYHLPHTRPIDIKLWENVYIANKWAYLRRPNIVALIGHPWNAIKVSDRNIIMHKPAHHASIMAMIEASGFHSEIHRIIRV</sequence>
<accession>A0ABZ3F5V6</accession>
<name>A0ABZ3F5V6_9HELI</name>
<proteinExistence type="predicted"/>
<reference evidence="1 2" key="1">
    <citation type="submission" date="2024-02" db="EMBL/GenBank/DDBJ databases">
        <title>Genome and pathogenicity analysis of Helicobacter mastomyrinus isolated from mice.</title>
        <authorList>
            <person name="Zhu L."/>
        </authorList>
    </citation>
    <scope>NUCLEOTIDE SEQUENCE [LARGE SCALE GENOMIC DNA]</scope>
    <source>
        <strain evidence="1 2">Hm-17</strain>
    </source>
</reference>
<evidence type="ECO:0000313" key="2">
    <source>
        <dbReference type="Proteomes" id="UP001434737"/>
    </source>
</evidence>
<evidence type="ECO:0000313" key="1">
    <source>
        <dbReference type="EMBL" id="XAM17434.1"/>
    </source>
</evidence>
<gene>
    <name evidence="1" type="ORF">V3I05_07015</name>
</gene>
<protein>
    <submittedName>
        <fullName evidence="1">Uncharacterized protein</fullName>
    </submittedName>
</protein>
<dbReference type="RefSeq" id="WP_300451521.1">
    <property type="nucleotide sequence ID" value="NZ_CP145316.1"/>
</dbReference>
<keyword evidence="2" id="KW-1185">Reference proteome</keyword>
<dbReference type="EMBL" id="CP145316">
    <property type="protein sequence ID" value="XAM17434.1"/>
    <property type="molecule type" value="Genomic_DNA"/>
</dbReference>
<organism evidence="1 2">
    <name type="scientific">Helicobacter mastomyrinus</name>
    <dbReference type="NCBI Taxonomy" id="287948"/>
    <lineage>
        <taxon>Bacteria</taxon>
        <taxon>Pseudomonadati</taxon>
        <taxon>Campylobacterota</taxon>
        <taxon>Epsilonproteobacteria</taxon>
        <taxon>Campylobacterales</taxon>
        <taxon>Helicobacteraceae</taxon>
        <taxon>Helicobacter</taxon>
    </lineage>
</organism>
<dbReference type="Proteomes" id="UP001434737">
    <property type="component" value="Chromosome"/>
</dbReference>